<dbReference type="Gene3D" id="1.10.238.160">
    <property type="match status" value="1"/>
</dbReference>
<evidence type="ECO:0000313" key="2">
    <source>
        <dbReference type="Proteomes" id="UP000053464"/>
    </source>
</evidence>
<name>A0A0G9MPR1_9SPHN</name>
<dbReference type="EMBL" id="LBHB01000006">
    <property type="protein sequence ID" value="KLE31288.1"/>
    <property type="molecule type" value="Genomic_DNA"/>
</dbReference>
<dbReference type="InterPro" id="IPR010260">
    <property type="entry name" value="AlpA"/>
</dbReference>
<dbReference type="STRING" id="1581420.AAW00_14110"/>
<evidence type="ECO:0008006" key="3">
    <source>
        <dbReference type="Google" id="ProtNLM"/>
    </source>
</evidence>
<accession>A0A0G9MPR1</accession>
<sequence length="254" mass="28253">MSHNLQPWSPYEDRSNAHSVGRVTLVWAFGQLVEAMLGFMPYELPTIFARPEDEGPNDAARDLIRLQSEDMTKALVHGRLTSFMRPLGGGEVQPIPSEWWEIDEPLSRFATGAFDPERWAEADAVPTHRILVGAESFDRWLATLPELGPLTARQIEMVTEPKLRAARAVSRQTQPVMEAAEQQAPAERSNLAGVGPPLISIEAVCEMTGMATSTVYKRIDDDGFPQQVKLGSRSLWYKDEVAAWLREKAALRGG</sequence>
<gene>
    <name evidence="1" type="ORF">AAW00_14110</name>
</gene>
<keyword evidence="2" id="KW-1185">Reference proteome</keyword>
<proteinExistence type="predicted"/>
<organism evidence="1 2">
    <name type="scientific">Aurantiacibacter luteus</name>
    <dbReference type="NCBI Taxonomy" id="1581420"/>
    <lineage>
        <taxon>Bacteria</taxon>
        <taxon>Pseudomonadati</taxon>
        <taxon>Pseudomonadota</taxon>
        <taxon>Alphaproteobacteria</taxon>
        <taxon>Sphingomonadales</taxon>
        <taxon>Erythrobacteraceae</taxon>
        <taxon>Aurantiacibacter</taxon>
    </lineage>
</organism>
<protein>
    <recommendedName>
        <fullName evidence="3">AlpA family transcriptional regulator</fullName>
    </recommendedName>
</protein>
<reference evidence="1 2" key="1">
    <citation type="submission" date="2015-04" db="EMBL/GenBank/DDBJ databases">
        <title>The draft genome sequence of Erythrobacter luteus KA37.</title>
        <authorList>
            <person name="Zhuang L."/>
            <person name="Liu Y."/>
            <person name="Shao Z."/>
        </authorList>
    </citation>
    <scope>NUCLEOTIDE SEQUENCE [LARGE SCALE GENOMIC DNA]</scope>
    <source>
        <strain evidence="1 2">KA37</strain>
    </source>
</reference>
<dbReference type="Proteomes" id="UP000053464">
    <property type="component" value="Unassembled WGS sequence"/>
</dbReference>
<dbReference type="RefSeq" id="WP_047005092.1">
    <property type="nucleotide sequence ID" value="NZ_LBHB01000006.1"/>
</dbReference>
<dbReference type="Pfam" id="PF05930">
    <property type="entry name" value="Phage_AlpA"/>
    <property type="match status" value="1"/>
</dbReference>
<evidence type="ECO:0000313" key="1">
    <source>
        <dbReference type="EMBL" id="KLE31288.1"/>
    </source>
</evidence>
<dbReference type="PATRIC" id="fig|1581420.6.peg.2885"/>
<comment type="caution">
    <text evidence="1">The sequence shown here is derived from an EMBL/GenBank/DDBJ whole genome shotgun (WGS) entry which is preliminary data.</text>
</comment>
<dbReference type="AlphaFoldDB" id="A0A0G9MPR1"/>